<organism evidence="1 2">
    <name type="scientific">Vibrio variabilis</name>
    <dbReference type="NCBI Taxonomy" id="990271"/>
    <lineage>
        <taxon>Bacteria</taxon>
        <taxon>Pseudomonadati</taxon>
        <taxon>Pseudomonadota</taxon>
        <taxon>Gammaproteobacteria</taxon>
        <taxon>Vibrionales</taxon>
        <taxon>Vibrionaceae</taxon>
        <taxon>Vibrio</taxon>
    </lineage>
</organism>
<keyword evidence="2" id="KW-1185">Reference proteome</keyword>
<dbReference type="SUPFAM" id="SSF110849">
    <property type="entry name" value="ParB/Sulfiredoxin"/>
    <property type="match status" value="1"/>
</dbReference>
<reference evidence="2" key="1">
    <citation type="submission" date="2014-09" db="EMBL/GenBank/DDBJ databases">
        <title>Vibrio variabilis JCM 19239. (C206) whole genome shotgun sequence.</title>
        <authorList>
            <person name="Sawabe T."/>
            <person name="Meirelles P."/>
            <person name="Nakanishi M."/>
            <person name="Sayaka M."/>
            <person name="Hattori M."/>
            <person name="Ohkuma M."/>
        </authorList>
    </citation>
    <scope>NUCLEOTIDE SEQUENCE [LARGE SCALE GENOMIC DNA]</scope>
    <source>
        <strain evidence="2">JCM 19239</strain>
    </source>
</reference>
<evidence type="ECO:0008006" key="3">
    <source>
        <dbReference type="Google" id="ProtNLM"/>
    </source>
</evidence>
<reference evidence="2" key="2">
    <citation type="submission" date="2014-09" db="EMBL/GenBank/DDBJ databases">
        <authorList>
            <consortium name="NBRP consortium"/>
            <person name="Sawabe T."/>
            <person name="Meirelles P."/>
            <person name="Nakanishi M."/>
            <person name="Sayaka M."/>
            <person name="Hattori M."/>
            <person name="Ohkuma M."/>
        </authorList>
    </citation>
    <scope>NUCLEOTIDE SEQUENCE [LARGE SCALE GENOMIC DNA]</scope>
    <source>
        <strain evidence="2">JCM 19239</strain>
    </source>
</reference>
<comment type="caution">
    <text evidence="1">The sequence shown here is derived from an EMBL/GenBank/DDBJ whole genome shotgun (WGS) entry which is preliminary data.</text>
</comment>
<gene>
    <name evidence="1" type="ORF">JCM19239_2669</name>
</gene>
<dbReference type="EMBL" id="BBMS01000091">
    <property type="protein sequence ID" value="GAL30323.1"/>
    <property type="molecule type" value="Genomic_DNA"/>
</dbReference>
<accession>A0ABQ0JNJ6</accession>
<proteinExistence type="predicted"/>
<dbReference type="Proteomes" id="UP000029223">
    <property type="component" value="Unassembled WGS sequence"/>
</dbReference>
<name>A0ABQ0JNJ6_9VIBR</name>
<sequence length="57" mass="6377">MPIVVGPTGDNTTTIIDGHHRFTLMEKTLHSFKPARLHTYSIFKARTSRAYVSNSSS</sequence>
<evidence type="ECO:0000313" key="1">
    <source>
        <dbReference type="EMBL" id="GAL30323.1"/>
    </source>
</evidence>
<evidence type="ECO:0000313" key="2">
    <source>
        <dbReference type="Proteomes" id="UP000029223"/>
    </source>
</evidence>
<dbReference type="InterPro" id="IPR036086">
    <property type="entry name" value="ParB/Sulfiredoxin_sf"/>
</dbReference>
<protein>
    <recommendedName>
        <fullName evidence="3">ParB/Sulfiredoxin domain-containing protein</fullName>
    </recommendedName>
</protein>